<accession>A0A9W6TYQ3</accession>
<feature type="region of interest" description="Disordered" evidence="1">
    <location>
        <begin position="29"/>
        <end position="54"/>
    </location>
</feature>
<reference evidence="2" key="1">
    <citation type="submission" date="2023-04" db="EMBL/GenBank/DDBJ databases">
        <title>Phytophthora lilii NBRC 32176.</title>
        <authorList>
            <person name="Ichikawa N."/>
            <person name="Sato H."/>
            <person name="Tonouchi N."/>
        </authorList>
    </citation>
    <scope>NUCLEOTIDE SEQUENCE</scope>
    <source>
        <strain evidence="2">NBRC 32176</strain>
    </source>
</reference>
<evidence type="ECO:0000256" key="1">
    <source>
        <dbReference type="SAM" id="MobiDB-lite"/>
    </source>
</evidence>
<dbReference type="EMBL" id="BSXW01000436">
    <property type="protein sequence ID" value="GMF22298.1"/>
    <property type="molecule type" value="Genomic_DNA"/>
</dbReference>
<evidence type="ECO:0000313" key="3">
    <source>
        <dbReference type="Proteomes" id="UP001165083"/>
    </source>
</evidence>
<evidence type="ECO:0000313" key="2">
    <source>
        <dbReference type="EMBL" id="GMF22298.1"/>
    </source>
</evidence>
<name>A0A9W6TYQ3_9STRA</name>
<sequence>MSYHHSGVNGVGFAKEGSSLHLLPLTRVGEDGNKVDEGDRPMSAALEEDSPLKPIDPLGGVQEDIDDGVLSKDLPLQLQLEMLRGRLSRRNQVLEVIRRAYYRDVIIIKEELRQYGGKLSHVGSTASLRGETPKLQRTPSRQVGSSASIDGGLSSVPSVDLREALPLFAPSETMLQVHHCETCGGHLELVHGEVREQSVV</sequence>
<protein>
    <submittedName>
        <fullName evidence="2">Unnamed protein product</fullName>
    </submittedName>
</protein>
<organism evidence="2 3">
    <name type="scientific">Phytophthora lilii</name>
    <dbReference type="NCBI Taxonomy" id="2077276"/>
    <lineage>
        <taxon>Eukaryota</taxon>
        <taxon>Sar</taxon>
        <taxon>Stramenopiles</taxon>
        <taxon>Oomycota</taxon>
        <taxon>Peronosporomycetes</taxon>
        <taxon>Peronosporales</taxon>
        <taxon>Peronosporaceae</taxon>
        <taxon>Phytophthora</taxon>
    </lineage>
</organism>
<keyword evidence="3" id="KW-1185">Reference proteome</keyword>
<dbReference type="OrthoDB" id="72944at2759"/>
<feature type="compositionally biased region" description="Polar residues" evidence="1">
    <location>
        <begin position="135"/>
        <end position="148"/>
    </location>
</feature>
<feature type="compositionally biased region" description="Basic and acidic residues" evidence="1">
    <location>
        <begin position="29"/>
        <end position="40"/>
    </location>
</feature>
<comment type="caution">
    <text evidence="2">The sequence shown here is derived from an EMBL/GenBank/DDBJ whole genome shotgun (WGS) entry which is preliminary data.</text>
</comment>
<dbReference type="AlphaFoldDB" id="A0A9W6TYQ3"/>
<dbReference type="Proteomes" id="UP001165083">
    <property type="component" value="Unassembled WGS sequence"/>
</dbReference>
<gene>
    <name evidence="2" type="ORF">Plil01_000887100</name>
</gene>
<feature type="region of interest" description="Disordered" evidence="1">
    <location>
        <begin position="124"/>
        <end position="149"/>
    </location>
</feature>
<proteinExistence type="predicted"/>